<gene>
    <name evidence="6" type="ORF">DCF19_09345</name>
</gene>
<dbReference type="Pfam" id="PF00487">
    <property type="entry name" value="FA_desaturase"/>
    <property type="match status" value="1"/>
</dbReference>
<protein>
    <submittedName>
        <fullName evidence="6">Acyl-CoA desaturase</fullName>
    </submittedName>
</protein>
<keyword evidence="4" id="KW-0812">Transmembrane</keyword>
<feature type="domain" description="Fatty acid desaturase" evidence="5">
    <location>
        <begin position="79"/>
        <end position="351"/>
    </location>
</feature>
<keyword evidence="4" id="KW-0472">Membrane</keyword>
<dbReference type="PANTHER" id="PTHR19353">
    <property type="entry name" value="FATTY ACID DESATURASE 2"/>
    <property type="match status" value="1"/>
</dbReference>
<evidence type="ECO:0000259" key="5">
    <source>
        <dbReference type="Pfam" id="PF00487"/>
    </source>
</evidence>
<organism evidence="6 7">
    <name type="scientific">Pseudanabaena frigida</name>
    <dbReference type="NCBI Taxonomy" id="945775"/>
    <lineage>
        <taxon>Bacteria</taxon>
        <taxon>Bacillati</taxon>
        <taxon>Cyanobacteriota</taxon>
        <taxon>Cyanophyceae</taxon>
        <taxon>Pseudanabaenales</taxon>
        <taxon>Pseudanabaenaceae</taxon>
        <taxon>Pseudanabaena</taxon>
    </lineage>
</organism>
<dbReference type="PIRSF" id="PIRSF015921">
    <property type="entry name" value="FA_sphinglp_des"/>
    <property type="match status" value="1"/>
</dbReference>
<dbReference type="AlphaFoldDB" id="A0A2W4WA64"/>
<dbReference type="InterPro" id="IPR012171">
    <property type="entry name" value="Fatty_acid_desaturase"/>
</dbReference>
<dbReference type="InterPro" id="IPR005804">
    <property type="entry name" value="FA_desaturase_dom"/>
</dbReference>
<dbReference type="GO" id="GO:0016020">
    <property type="term" value="C:membrane"/>
    <property type="evidence" value="ECO:0007669"/>
    <property type="project" value="TreeGrafter"/>
</dbReference>
<reference evidence="6 7" key="1">
    <citation type="submission" date="2018-04" db="EMBL/GenBank/DDBJ databases">
        <authorList>
            <person name="Go L.Y."/>
            <person name="Mitchell J.A."/>
        </authorList>
    </citation>
    <scope>NUCLEOTIDE SEQUENCE [LARGE SCALE GENOMIC DNA]</scope>
    <source>
        <strain evidence="6">ULC066bin1</strain>
    </source>
</reference>
<reference evidence="6 7" key="2">
    <citation type="submission" date="2018-06" db="EMBL/GenBank/DDBJ databases">
        <title>Metagenomic assembly of (sub)arctic Cyanobacteria and their associated microbiome from non-axenic cultures.</title>
        <authorList>
            <person name="Baurain D."/>
        </authorList>
    </citation>
    <scope>NUCLEOTIDE SEQUENCE [LARGE SCALE GENOMIC DNA]</scope>
    <source>
        <strain evidence="6">ULC066bin1</strain>
    </source>
</reference>
<comment type="caution">
    <text evidence="6">The sequence shown here is derived from an EMBL/GenBank/DDBJ whole genome shotgun (WGS) entry which is preliminary data.</text>
</comment>
<comment type="cofactor">
    <cofactor evidence="1">
        <name>Fe(2+)</name>
        <dbReference type="ChEBI" id="CHEBI:29033"/>
    </cofactor>
</comment>
<accession>A0A2W4WA64</accession>
<evidence type="ECO:0000313" key="7">
    <source>
        <dbReference type="Proteomes" id="UP000249467"/>
    </source>
</evidence>
<feature type="transmembrane region" description="Helical" evidence="4">
    <location>
        <begin position="217"/>
        <end position="238"/>
    </location>
</feature>
<feature type="transmembrane region" description="Helical" evidence="4">
    <location>
        <begin position="54"/>
        <end position="72"/>
    </location>
</feature>
<evidence type="ECO:0000256" key="2">
    <source>
        <dbReference type="ARBA" id="ARBA00008749"/>
    </source>
</evidence>
<dbReference type="EMBL" id="QBML01000010">
    <property type="protein sequence ID" value="PZO41746.1"/>
    <property type="molecule type" value="Genomic_DNA"/>
</dbReference>
<dbReference type="PANTHER" id="PTHR19353:SF19">
    <property type="entry name" value="DELTA(5) FATTY ACID DESATURASE C-RELATED"/>
    <property type="match status" value="1"/>
</dbReference>
<name>A0A2W4WA64_9CYAN</name>
<comment type="similarity">
    <text evidence="2">Belongs to the fatty acid desaturase type 2 family.</text>
</comment>
<keyword evidence="3" id="KW-0408">Iron</keyword>
<proteinExistence type="inferred from homology"/>
<feature type="transmembrane region" description="Helical" evidence="4">
    <location>
        <begin position="177"/>
        <end position="196"/>
    </location>
</feature>
<evidence type="ECO:0000256" key="3">
    <source>
        <dbReference type="ARBA" id="ARBA00023004"/>
    </source>
</evidence>
<dbReference type="GO" id="GO:0016717">
    <property type="term" value="F:oxidoreductase activity, acting on paired donors, with oxidation of a pair of donors resulting in the reduction of molecular oxygen to two molecules of water"/>
    <property type="evidence" value="ECO:0007669"/>
    <property type="project" value="TreeGrafter"/>
</dbReference>
<feature type="transmembrane region" description="Helical" evidence="4">
    <location>
        <begin position="244"/>
        <end position="266"/>
    </location>
</feature>
<dbReference type="CDD" id="cd03506">
    <property type="entry name" value="Delta6-FADS-like"/>
    <property type="match status" value="1"/>
</dbReference>
<dbReference type="GO" id="GO:0008610">
    <property type="term" value="P:lipid biosynthetic process"/>
    <property type="evidence" value="ECO:0007669"/>
    <property type="project" value="UniProtKB-ARBA"/>
</dbReference>
<evidence type="ECO:0000256" key="4">
    <source>
        <dbReference type="SAM" id="Phobius"/>
    </source>
</evidence>
<sequence>MQERTESQLSAVLEKEPIKKLKFGKNSGFQTELRRRVDELFQNTDLKERDCPQMYVKTAILLLSLFGLYYGLVFLAQTWWQVVPLCIALGVVTAGIGFSIQHDGAHHAYSNFAWVNKLMSMSLDLIGGSSYIWHWKHDVLHHTYVNIAGYDMDLEVGIFGRLSPSHPRLPFHRWQHYYLWFLYGFLAIKWHFYDDFYCLITGKIGDRTYPRPKKSNLVIFFAGKLIFFTFAFAIPLLFHSIWLVLASYALVAVTLGIVLSVVFQLAHVVEEADFPIPVEEVSSIENDWAIHQIETTVNFSRNNPFVTWLLGGLNYQVEHHLFPNICHVNYPELSKVVEQTCQDYGVRYNHHGSFWAGFLSHFRWLRRMGASA</sequence>
<feature type="transmembrane region" description="Helical" evidence="4">
    <location>
        <begin position="112"/>
        <end position="133"/>
    </location>
</feature>
<evidence type="ECO:0000313" key="6">
    <source>
        <dbReference type="EMBL" id="PZO41746.1"/>
    </source>
</evidence>
<evidence type="ECO:0000256" key="1">
    <source>
        <dbReference type="ARBA" id="ARBA00001954"/>
    </source>
</evidence>
<feature type="transmembrane region" description="Helical" evidence="4">
    <location>
        <begin position="78"/>
        <end position="100"/>
    </location>
</feature>
<dbReference type="Proteomes" id="UP000249467">
    <property type="component" value="Unassembled WGS sequence"/>
</dbReference>
<keyword evidence="4" id="KW-1133">Transmembrane helix</keyword>